<dbReference type="PANTHER" id="PTHR42718">
    <property type="entry name" value="MAJOR FACILITATOR SUPERFAMILY MULTIDRUG TRANSPORTER MFSC"/>
    <property type="match status" value="1"/>
</dbReference>
<keyword evidence="2" id="KW-0813">Transport</keyword>
<evidence type="ECO:0000256" key="4">
    <source>
        <dbReference type="ARBA" id="ARBA00022692"/>
    </source>
</evidence>
<comment type="subcellular location">
    <subcellularLocation>
        <location evidence="1">Cell membrane</location>
        <topology evidence="1">Multi-pass membrane protein</topology>
    </subcellularLocation>
</comment>
<evidence type="ECO:0000256" key="6">
    <source>
        <dbReference type="ARBA" id="ARBA00023136"/>
    </source>
</evidence>
<keyword evidence="5 7" id="KW-1133">Transmembrane helix</keyword>
<organism evidence="9 10">
    <name type="scientific">Cryobacterium tepidiphilum</name>
    <dbReference type="NCBI Taxonomy" id="2486026"/>
    <lineage>
        <taxon>Bacteria</taxon>
        <taxon>Bacillati</taxon>
        <taxon>Actinomycetota</taxon>
        <taxon>Actinomycetes</taxon>
        <taxon>Micrococcales</taxon>
        <taxon>Microbacteriaceae</taxon>
        <taxon>Cryobacterium</taxon>
    </lineage>
</organism>
<evidence type="ECO:0000313" key="10">
    <source>
        <dbReference type="Proteomes" id="UP000279859"/>
    </source>
</evidence>
<dbReference type="EMBL" id="RDSR01000003">
    <property type="protein sequence ID" value="RNE66781.1"/>
    <property type="molecule type" value="Genomic_DNA"/>
</dbReference>
<gene>
    <name evidence="9" type="ORF">EEJ31_03100</name>
</gene>
<dbReference type="GO" id="GO:0022857">
    <property type="term" value="F:transmembrane transporter activity"/>
    <property type="evidence" value="ECO:0007669"/>
    <property type="project" value="InterPro"/>
</dbReference>
<evidence type="ECO:0000256" key="7">
    <source>
        <dbReference type="SAM" id="Phobius"/>
    </source>
</evidence>
<dbReference type="AlphaFoldDB" id="A0A3M8LN22"/>
<feature type="transmembrane region" description="Helical" evidence="7">
    <location>
        <begin position="380"/>
        <end position="399"/>
    </location>
</feature>
<dbReference type="Pfam" id="PF07690">
    <property type="entry name" value="MFS_1"/>
    <property type="match status" value="1"/>
</dbReference>
<keyword evidence="3" id="KW-1003">Cell membrane</keyword>
<dbReference type="InterPro" id="IPR020846">
    <property type="entry name" value="MFS_dom"/>
</dbReference>
<accession>A0A3M8LN22</accession>
<evidence type="ECO:0000256" key="2">
    <source>
        <dbReference type="ARBA" id="ARBA00022448"/>
    </source>
</evidence>
<feature type="transmembrane region" description="Helical" evidence="7">
    <location>
        <begin position="93"/>
        <end position="119"/>
    </location>
</feature>
<feature type="transmembrane region" description="Helical" evidence="7">
    <location>
        <begin position="283"/>
        <end position="302"/>
    </location>
</feature>
<keyword evidence="10" id="KW-1185">Reference proteome</keyword>
<reference evidence="9 10" key="1">
    <citation type="submission" date="2018-11" db="EMBL/GenBank/DDBJ databases">
        <title>Cryobacterium sp. nov., isolated from rhizosphere soil of lettuce.</title>
        <authorList>
            <person name="Wang Y."/>
        </authorList>
    </citation>
    <scope>NUCLEOTIDE SEQUENCE [LARGE SCALE GENOMIC DNA]</scope>
    <source>
        <strain evidence="9 10">NEAU-85</strain>
    </source>
</reference>
<dbReference type="PANTHER" id="PTHR42718:SF46">
    <property type="entry name" value="BLR6921 PROTEIN"/>
    <property type="match status" value="1"/>
</dbReference>
<feature type="transmembrane region" description="Helical" evidence="7">
    <location>
        <begin position="63"/>
        <end position="81"/>
    </location>
</feature>
<feature type="transmembrane region" description="Helical" evidence="7">
    <location>
        <begin position="449"/>
        <end position="468"/>
    </location>
</feature>
<feature type="domain" description="Major facilitator superfamily (MFS) profile" evidence="8">
    <location>
        <begin position="27"/>
        <end position="472"/>
    </location>
</feature>
<name>A0A3M8LN22_9MICO</name>
<sequence>MSASHHPLPIAPAGQTGAEPERRPWLVLGLMLLAQFMVILDVSVVNVALPSIGTSLSFTTADYGWTVSAYVLLSGGLLLLGGRLADLIDRRRMFLIGLTLFTTASLVSGLAASPAMLIVSRAAQGMGAAMLTPAALAIVMTTYAGRQRATALAVWGTIGSMGIAAGVLFGGALTATLGWRGVFFINVPIGVAVGLLAILRVPAGITVLTSIRRLDLGGAVTAVLGLIALVFGIQHAGAQGWSDPLTFAALAAAVVLLVAFALIERRGAAPLVPPHVWRIRSLVASTAVMAGVTGAVVGSIFLNSLFLQRVLGGSAIITGLQFLPLALVITLAAAVSGKLLGTISPRLMMTGGLGITAVGAALLVHAGATSDYLTGVLPGFIVLGLGVGPLFVAISVAAMSGIRGEEAGLASGVMMTGHEVGAALGVAVLTAVGGDLTTVGGLVEAYPKAFGALTLILAALAVFAVFAVPRRAGVPD</sequence>
<keyword evidence="6 7" id="KW-0472">Membrane</keyword>
<proteinExistence type="predicted"/>
<feature type="transmembrane region" description="Helical" evidence="7">
    <location>
        <begin position="314"/>
        <end position="335"/>
    </location>
</feature>
<dbReference type="Proteomes" id="UP000279859">
    <property type="component" value="Unassembled WGS sequence"/>
</dbReference>
<feature type="transmembrane region" description="Helical" evidence="7">
    <location>
        <begin position="125"/>
        <end position="145"/>
    </location>
</feature>
<feature type="transmembrane region" description="Helical" evidence="7">
    <location>
        <begin position="25"/>
        <end position="51"/>
    </location>
</feature>
<feature type="transmembrane region" description="Helical" evidence="7">
    <location>
        <begin position="214"/>
        <end position="233"/>
    </location>
</feature>
<dbReference type="PRINTS" id="PR01036">
    <property type="entry name" value="TCRTETB"/>
</dbReference>
<dbReference type="CDD" id="cd17321">
    <property type="entry name" value="MFS_MMR_MDR_like"/>
    <property type="match status" value="1"/>
</dbReference>
<evidence type="ECO:0000256" key="1">
    <source>
        <dbReference type="ARBA" id="ARBA00004651"/>
    </source>
</evidence>
<dbReference type="GO" id="GO:0005886">
    <property type="term" value="C:plasma membrane"/>
    <property type="evidence" value="ECO:0007669"/>
    <property type="project" value="UniProtKB-SubCell"/>
</dbReference>
<feature type="transmembrane region" description="Helical" evidence="7">
    <location>
        <begin position="152"/>
        <end position="175"/>
    </location>
</feature>
<feature type="transmembrane region" description="Helical" evidence="7">
    <location>
        <begin position="245"/>
        <end position="263"/>
    </location>
</feature>
<evidence type="ECO:0000259" key="8">
    <source>
        <dbReference type="PROSITE" id="PS50850"/>
    </source>
</evidence>
<dbReference type="PROSITE" id="PS50850">
    <property type="entry name" value="MFS"/>
    <property type="match status" value="1"/>
</dbReference>
<feature type="transmembrane region" description="Helical" evidence="7">
    <location>
        <begin position="181"/>
        <end position="202"/>
    </location>
</feature>
<keyword evidence="4 7" id="KW-0812">Transmembrane</keyword>
<evidence type="ECO:0000313" key="9">
    <source>
        <dbReference type="EMBL" id="RNE66781.1"/>
    </source>
</evidence>
<dbReference type="OrthoDB" id="9781469at2"/>
<protein>
    <submittedName>
        <fullName evidence="9">MFS transporter</fullName>
    </submittedName>
</protein>
<dbReference type="InterPro" id="IPR011701">
    <property type="entry name" value="MFS"/>
</dbReference>
<dbReference type="RefSeq" id="WP_123044821.1">
    <property type="nucleotide sequence ID" value="NZ_RDSR01000003.1"/>
</dbReference>
<evidence type="ECO:0000256" key="5">
    <source>
        <dbReference type="ARBA" id="ARBA00022989"/>
    </source>
</evidence>
<dbReference type="InterPro" id="IPR036259">
    <property type="entry name" value="MFS_trans_sf"/>
</dbReference>
<feature type="transmembrane region" description="Helical" evidence="7">
    <location>
        <begin position="420"/>
        <end position="443"/>
    </location>
</feature>
<evidence type="ECO:0000256" key="3">
    <source>
        <dbReference type="ARBA" id="ARBA00022475"/>
    </source>
</evidence>
<comment type="caution">
    <text evidence="9">The sequence shown here is derived from an EMBL/GenBank/DDBJ whole genome shotgun (WGS) entry which is preliminary data.</text>
</comment>
<dbReference type="Gene3D" id="1.20.1720.10">
    <property type="entry name" value="Multidrug resistance protein D"/>
    <property type="match status" value="1"/>
</dbReference>
<feature type="transmembrane region" description="Helical" evidence="7">
    <location>
        <begin position="347"/>
        <end position="368"/>
    </location>
</feature>
<dbReference type="SUPFAM" id="SSF103473">
    <property type="entry name" value="MFS general substrate transporter"/>
    <property type="match status" value="2"/>
</dbReference>
<dbReference type="Gene3D" id="1.20.1250.20">
    <property type="entry name" value="MFS general substrate transporter like domains"/>
    <property type="match status" value="1"/>
</dbReference>